<dbReference type="Gene3D" id="1.10.630.10">
    <property type="entry name" value="Cytochrome P450"/>
    <property type="match status" value="1"/>
</dbReference>
<evidence type="ECO:0000256" key="5">
    <source>
        <dbReference type="ARBA" id="ARBA00022723"/>
    </source>
</evidence>
<comment type="pathway">
    <text evidence="2">Mycotoxin biosynthesis.</text>
</comment>
<dbReference type="GO" id="GO:0016705">
    <property type="term" value="F:oxidoreductase activity, acting on paired donors, with incorporation or reduction of molecular oxygen"/>
    <property type="evidence" value="ECO:0007669"/>
    <property type="project" value="InterPro"/>
</dbReference>
<keyword evidence="13" id="KW-1185">Reference proteome</keyword>
<dbReference type="EMBL" id="JAGPNK010000020">
    <property type="protein sequence ID" value="KAH7304987.1"/>
    <property type="molecule type" value="Genomic_DNA"/>
</dbReference>
<evidence type="ECO:0000256" key="4">
    <source>
        <dbReference type="ARBA" id="ARBA00022617"/>
    </source>
</evidence>
<name>A0A8K0SIH7_9HYPO</name>
<keyword evidence="5 9" id="KW-0479">Metal-binding</keyword>
<comment type="caution">
    <text evidence="12">The sequence shown here is derived from an EMBL/GenBank/DDBJ whole genome shotgun (WGS) entry which is preliminary data.</text>
</comment>
<dbReference type="PANTHER" id="PTHR24305">
    <property type="entry name" value="CYTOCHROME P450"/>
    <property type="match status" value="1"/>
</dbReference>
<comment type="cofactor">
    <cofactor evidence="1 9">
        <name>heme</name>
        <dbReference type="ChEBI" id="CHEBI:30413"/>
    </cofactor>
</comment>
<dbReference type="InterPro" id="IPR002403">
    <property type="entry name" value="Cyt_P450_E_grp-IV"/>
</dbReference>
<evidence type="ECO:0000256" key="11">
    <source>
        <dbReference type="SAM" id="Phobius"/>
    </source>
</evidence>
<dbReference type="SUPFAM" id="SSF48264">
    <property type="entry name" value="Cytochrome P450"/>
    <property type="match status" value="1"/>
</dbReference>
<feature type="binding site" description="axial binding residue" evidence="9">
    <location>
        <position position="464"/>
    </location>
    <ligand>
        <name>heme</name>
        <dbReference type="ChEBI" id="CHEBI:30413"/>
    </ligand>
    <ligandPart>
        <name>Fe</name>
        <dbReference type="ChEBI" id="CHEBI:18248"/>
    </ligandPart>
</feature>
<keyword evidence="7 9" id="KW-0408">Iron</keyword>
<dbReference type="GO" id="GO:0020037">
    <property type="term" value="F:heme binding"/>
    <property type="evidence" value="ECO:0007669"/>
    <property type="project" value="InterPro"/>
</dbReference>
<accession>A0A8K0SIH7</accession>
<organism evidence="12 13">
    <name type="scientific">Stachybotrys elegans</name>
    <dbReference type="NCBI Taxonomy" id="80388"/>
    <lineage>
        <taxon>Eukaryota</taxon>
        <taxon>Fungi</taxon>
        <taxon>Dikarya</taxon>
        <taxon>Ascomycota</taxon>
        <taxon>Pezizomycotina</taxon>
        <taxon>Sordariomycetes</taxon>
        <taxon>Hypocreomycetidae</taxon>
        <taxon>Hypocreales</taxon>
        <taxon>Stachybotryaceae</taxon>
        <taxon>Stachybotrys</taxon>
    </lineage>
</organism>
<evidence type="ECO:0000256" key="6">
    <source>
        <dbReference type="ARBA" id="ARBA00023002"/>
    </source>
</evidence>
<evidence type="ECO:0000256" key="1">
    <source>
        <dbReference type="ARBA" id="ARBA00001971"/>
    </source>
</evidence>
<dbReference type="InterPro" id="IPR001128">
    <property type="entry name" value="Cyt_P450"/>
</dbReference>
<proteinExistence type="inferred from homology"/>
<sequence>MAARDLVAAMTPSWEQAIYLFLGIWSVWFVGLSIQRLWLSPLAHIPGPKLAALTRLYELYYDIILGGQYTFKISDLHQKYGPVVRISPSEVHVKAHDFHSELYASPIRPRATWNFWTRQFGAPYNDLATIDHNHHELRRNTPNNFSSNQQACNLQSVIEERVDALLHAFARYSNDVPGVPLNLMYPFSAFANDVINEYAFARSDRLIEKSDFGAQVTDSLLMGTRMGPIVKHANWALTFVNILPESLSGRLAPGWSGFLKMQHDILAQIQEIKASEKTEKWRLYIDHPTIFHELLSSAELPPEEKTSARLAQEGQILLQGGTLTTSWTISLAAFHLVNKPSTLRKLRDELFAAFPDPAEAMPLAKLENLPYLRAVVKESLRHGIGTSGRLARISPDETLVYEDAESGKEWTFRPGTVISMSPYMTVMDKSIFDDPLGFHPERWLEEGETLDKYLDIWGGGTRGCLGRSLAYAELYLMLAKLFRRWGGAGVVDGSNEGDRRLGDVGYLKIFETTTRDCEMASNHFIPISHKVSCLSSRVLARMRCADHDATGQQRITVPPRSLLAEQR</sequence>
<evidence type="ECO:0000256" key="3">
    <source>
        <dbReference type="ARBA" id="ARBA00010617"/>
    </source>
</evidence>
<dbReference type="Pfam" id="PF00067">
    <property type="entry name" value="p450"/>
    <property type="match status" value="1"/>
</dbReference>
<dbReference type="GO" id="GO:0004497">
    <property type="term" value="F:monooxygenase activity"/>
    <property type="evidence" value="ECO:0007669"/>
    <property type="project" value="UniProtKB-KW"/>
</dbReference>
<keyword evidence="6 10" id="KW-0560">Oxidoreductase</keyword>
<dbReference type="PROSITE" id="PS00086">
    <property type="entry name" value="CYTOCHROME_P450"/>
    <property type="match status" value="1"/>
</dbReference>
<evidence type="ECO:0000256" key="8">
    <source>
        <dbReference type="ARBA" id="ARBA00023033"/>
    </source>
</evidence>
<evidence type="ECO:0000313" key="13">
    <source>
        <dbReference type="Proteomes" id="UP000813444"/>
    </source>
</evidence>
<evidence type="ECO:0000256" key="10">
    <source>
        <dbReference type="RuleBase" id="RU000461"/>
    </source>
</evidence>
<keyword evidence="11" id="KW-0812">Transmembrane</keyword>
<dbReference type="OrthoDB" id="3945418at2759"/>
<dbReference type="InterPro" id="IPR017972">
    <property type="entry name" value="Cyt_P450_CS"/>
</dbReference>
<keyword evidence="11" id="KW-0472">Membrane</keyword>
<dbReference type="InterPro" id="IPR050121">
    <property type="entry name" value="Cytochrome_P450_monoxygenase"/>
</dbReference>
<keyword evidence="11" id="KW-1133">Transmembrane helix</keyword>
<dbReference type="AlphaFoldDB" id="A0A8K0SIH7"/>
<protein>
    <submittedName>
        <fullName evidence="12">Cytochrome P450 CYP542B3</fullName>
    </submittedName>
</protein>
<dbReference type="InterPro" id="IPR036396">
    <property type="entry name" value="Cyt_P450_sf"/>
</dbReference>
<feature type="transmembrane region" description="Helical" evidence="11">
    <location>
        <begin position="17"/>
        <end position="39"/>
    </location>
</feature>
<keyword evidence="4 9" id="KW-0349">Heme</keyword>
<evidence type="ECO:0000313" key="12">
    <source>
        <dbReference type="EMBL" id="KAH7304987.1"/>
    </source>
</evidence>
<evidence type="ECO:0000256" key="7">
    <source>
        <dbReference type="ARBA" id="ARBA00023004"/>
    </source>
</evidence>
<keyword evidence="8 10" id="KW-0503">Monooxygenase</keyword>
<reference evidence="12" key="1">
    <citation type="journal article" date="2021" name="Nat. Commun.">
        <title>Genetic determinants of endophytism in the Arabidopsis root mycobiome.</title>
        <authorList>
            <person name="Mesny F."/>
            <person name="Miyauchi S."/>
            <person name="Thiergart T."/>
            <person name="Pickel B."/>
            <person name="Atanasova L."/>
            <person name="Karlsson M."/>
            <person name="Huettel B."/>
            <person name="Barry K.W."/>
            <person name="Haridas S."/>
            <person name="Chen C."/>
            <person name="Bauer D."/>
            <person name="Andreopoulos W."/>
            <person name="Pangilinan J."/>
            <person name="LaButti K."/>
            <person name="Riley R."/>
            <person name="Lipzen A."/>
            <person name="Clum A."/>
            <person name="Drula E."/>
            <person name="Henrissat B."/>
            <person name="Kohler A."/>
            <person name="Grigoriev I.V."/>
            <person name="Martin F.M."/>
            <person name="Hacquard S."/>
        </authorList>
    </citation>
    <scope>NUCLEOTIDE SEQUENCE</scope>
    <source>
        <strain evidence="12">MPI-CAGE-CH-0235</strain>
    </source>
</reference>
<evidence type="ECO:0000256" key="9">
    <source>
        <dbReference type="PIRSR" id="PIRSR602403-1"/>
    </source>
</evidence>
<gene>
    <name evidence="12" type="ORF">B0I35DRAFT_146721</name>
</gene>
<dbReference type="CDD" id="cd11062">
    <property type="entry name" value="CYP58-like"/>
    <property type="match status" value="1"/>
</dbReference>
<dbReference type="Proteomes" id="UP000813444">
    <property type="component" value="Unassembled WGS sequence"/>
</dbReference>
<dbReference type="GO" id="GO:0005506">
    <property type="term" value="F:iron ion binding"/>
    <property type="evidence" value="ECO:0007669"/>
    <property type="project" value="InterPro"/>
</dbReference>
<dbReference type="PANTHER" id="PTHR24305:SF157">
    <property type="entry name" value="N-ACETYLTRYPTOPHAN 6-HYDROXYLASE IVOC-RELATED"/>
    <property type="match status" value="1"/>
</dbReference>
<dbReference type="PRINTS" id="PR00465">
    <property type="entry name" value="EP450IV"/>
</dbReference>
<comment type="similarity">
    <text evidence="3 10">Belongs to the cytochrome P450 family.</text>
</comment>
<evidence type="ECO:0000256" key="2">
    <source>
        <dbReference type="ARBA" id="ARBA00004685"/>
    </source>
</evidence>